<accession>A0AAW1S1T8</accession>
<organism evidence="1 2">
    <name type="scientific">Apatococcus lobatus</name>
    <dbReference type="NCBI Taxonomy" id="904363"/>
    <lineage>
        <taxon>Eukaryota</taxon>
        <taxon>Viridiplantae</taxon>
        <taxon>Chlorophyta</taxon>
        <taxon>core chlorophytes</taxon>
        <taxon>Trebouxiophyceae</taxon>
        <taxon>Chlorellales</taxon>
        <taxon>Chlorellaceae</taxon>
        <taxon>Apatococcus</taxon>
    </lineage>
</organism>
<gene>
    <name evidence="1" type="ORF">WJX74_003945</name>
</gene>
<proteinExistence type="predicted"/>
<dbReference type="AlphaFoldDB" id="A0AAW1S1T8"/>
<dbReference type="SUPFAM" id="SSF50156">
    <property type="entry name" value="PDZ domain-like"/>
    <property type="match status" value="1"/>
</dbReference>
<name>A0AAW1S1T8_9CHLO</name>
<comment type="caution">
    <text evidence="1">The sequence shown here is derived from an EMBL/GenBank/DDBJ whole genome shotgun (WGS) entry which is preliminary data.</text>
</comment>
<keyword evidence="2" id="KW-1185">Reference proteome</keyword>
<evidence type="ECO:0000313" key="2">
    <source>
        <dbReference type="Proteomes" id="UP001438707"/>
    </source>
</evidence>
<protein>
    <recommendedName>
        <fullName evidence="3">PDZ domain-containing protein</fullName>
    </recommendedName>
</protein>
<reference evidence="1 2" key="1">
    <citation type="journal article" date="2024" name="Nat. Commun.">
        <title>Phylogenomics reveals the evolutionary origins of lichenization in chlorophyte algae.</title>
        <authorList>
            <person name="Puginier C."/>
            <person name="Libourel C."/>
            <person name="Otte J."/>
            <person name="Skaloud P."/>
            <person name="Haon M."/>
            <person name="Grisel S."/>
            <person name="Petersen M."/>
            <person name="Berrin J.G."/>
            <person name="Delaux P.M."/>
            <person name="Dal Grande F."/>
            <person name="Keller J."/>
        </authorList>
    </citation>
    <scope>NUCLEOTIDE SEQUENCE [LARGE SCALE GENOMIC DNA]</scope>
    <source>
        <strain evidence="1 2">SAG 2145</strain>
    </source>
</reference>
<evidence type="ECO:0000313" key="1">
    <source>
        <dbReference type="EMBL" id="KAK9840134.1"/>
    </source>
</evidence>
<dbReference type="InterPro" id="IPR036034">
    <property type="entry name" value="PDZ_sf"/>
</dbReference>
<sequence length="181" mass="19535">MQSALTSHRTVCLHQNPKGYPLSSVVHSQGQLRRGPPQRSFQRCRGSVQISVPSDEGMDDLSETFNVPEGSELKAYFMKRPLGVTMVEKSGKVVVDHVMDGGHGDKAGIKVGDVLRATTARTKNMQRQGMARSTNAANKASVFGELVLLRADGEDFNTVMAGIQSSKCGQCDVAVVLERSS</sequence>
<dbReference type="Proteomes" id="UP001438707">
    <property type="component" value="Unassembled WGS sequence"/>
</dbReference>
<dbReference type="EMBL" id="JALJOS010000004">
    <property type="protein sequence ID" value="KAK9840134.1"/>
    <property type="molecule type" value="Genomic_DNA"/>
</dbReference>
<evidence type="ECO:0008006" key="3">
    <source>
        <dbReference type="Google" id="ProtNLM"/>
    </source>
</evidence>